<dbReference type="Gene3D" id="1.10.8.10">
    <property type="entry name" value="DNA helicase RuvA subunit, C-terminal domain"/>
    <property type="match status" value="1"/>
</dbReference>
<dbReference type="RefSeq" id="WP_150077759.1">
    <property type="nucleotide sequence ID" value="NZ_VWOX01000010.1"/>
</dbReference>
<organism evidence="7 8">
    <name type="scientific">Roseiconus nitratireducens</name>
    <dbReference type="NCBI Taxonomy" id="2605748"/>
    <lineage>
        <taxon>Bacteria</taxon>
        <taxon>Pseudomonadati</taxon>
        <taxon>Planctomycetota</taxon>
        <taxon>Planctomycetia</taxon>
        <taxon>Pirellulales</taxon>
        <taxon>Pirellulaceae</taxon>
        <taxon>Roseiconus</taxon>
    </lineage>
</organism>
<name>A0A5M6D1L6_9BACT</name>
<dbReference type="PANTHER" id="PTHR11741">
    <property type="entry name" value="ELONGATION FACTOR TS"/>
    <property type="match status" value="1"/>
</dbReference>
<dbReference type="FunFam" id="1.10.286.20:FF:000001">
    <property type="entry name" value="Elongation factor Ts"/>
    <property type="match status" value="1"/>
</dbReference>
<dbReference type="SUPFAM" id="SSF46934">
    <property type="entry name" value="UBA-like"/>
    <property type="match status" value="1"/>
</dbReference>
<dbReference type="Proteomes" id="UP000324479">
    <property type="component" value="Unassembled WGS sequence"/>
</dbReference>
<evidence type="ECO:0000313" key="7">
    <source>
        <dbReference type="EMBL" id="KAA5541374.1"/>
    </source>
</evidence>
<dbReference type="Pfam" id="PF00889">
    <property type="entry name" value="EF_TS"/>
    <property type="match status" value="1"/>
</dbReference>
<sequence>MADITASAVKAFRERTGLPLMDCKKALTEAGGDEEKAVKLLRERGEQLADKRSDRETAFGRFGLYIGTDKKTGAMVELLCESAPVTTNEDFVKLADELATQLATGPGADSAEELLKQPAPSNPDITLGEMKSDLFNRIREVFNVGRMVRVDSTCGGYMHHAGTTAGVLVEIEGGNDAAAKDVAMHTAAMKPEALDADSLDPAVVEKEREILKAAALAEGKPEQIVEKMVEGRLRNFFAERCLLSQPFVKDDKQTVGEYAKANGMKVKNFWHWVIGEKAEG</sequence>
<dbReference type="InterPro" id="IPR001816">
    <property type="entry name" value="Transl_elong_EFTs/EF1B"/>
</dbReference>
<keyword evidence="4 5" id="KW-0648">Protein biosynthesis</keyword>
<dbReference type="FunFam" id="1.10.8.10:FF:000001">
    <property type="entry name" value="Elongation factor Ts"/>
    <property type="match status" value="1"/>
</dbReference>
<evidence type="ECO:0000259" key="6">
    <source>
        <dbReference type="Pfam" id="PF00889"/>
    </source>
</evidence>
<evidence type="ECO:0000256" key="2">
    <source>
        <dbReference type="ARBA" id="ARBA00016956"/>
    </source>
</evidence>
<dbReference type="HAMAP" id="MF_00050">
    <property type="entry name" value="EF_Ts"/>
    <property type="match status" value="1"/>
</dbReference>
<keyword evidence="5" id="KW-0963">Cytoplasm</keyword>
<gene>
    <name evidence="5 7" type="primary">tsf</name>
    <name evidence="7" type="ORF">FYK55_17535</name>
</gene>
<evidence type="ECO:0000313" key="8">
    <source>
        <dbReference type="Proteomes" id="UP000324479"/>
    </source>
</evidence>
<feature type="domain" description="Translation elongation factor EFTs/EF1B dimerisation" evidence="6">
    <location>
        <begin position="73"/>
        <end position="276"/>
    </location>
</feature>
<evidence type="ECO:0000256" key="5">
    <source>
        <dbReference type="HAMAP-Rule" id="MF_00050"/>
    </source>
</evidence>
<evidence type="ECO:0000256" key="3">
    <source>
        <dbReference type="ARBA" id="ARBA00022768"/>
    </source>
</evidence>
<keyword evidence="8" id="KW-1185">Reference proteome</keyword>
<dbReference type="PANTHER" id="PTHR11741:SF0">
    <property type="entry name" value="ELONGATION FACTOR TS, MITOCHONDRIAL"/>
    <property type="match status" value="1"/>
</dbReference>
<dbReference type="Gene3D" id="3.30.479.20">
    <property type="entry name" value="Elongation factor Ts, dimerisation domain"/>
    <property type="match status" value="2"/>
</dbReference>
<comment type="caution">
    <text evidence="5">Lacks conserved residue(s) required for the propagation of feature annotation.</text>
</comment>
<accession>A0A5M6D1L6</accession>
<dbReference type="InterPro" id="IPR009060">
    <property type="entry name" value="UBA-like_sf"/>
</dbReference>
<comment type="function">
    <text evidence="5">Associates with the EF-Tu.GDP complex and induces the exchange of GDP to GTP. It remains bound to the aminoacyl-tRNA.EF-Tu.GTP complex up to the GTP hydrolysis stage on the ribosome.</text>
</comment>
<proteinExistence type="inferred from homology"/>
<dbReference type="InterPro" id="IPR014039">
    <property type="entry name" value="Transl_elong_EFTs/EF1B_dimer"/>
</dbReference>
<comment type="subcellular location">
    <subcellularLocation>
        <location evidence="5">Cytoplasm</location>
    </subcellularLocation>
</comment>
<reference evidence="7 8" key="1">
    <citation type="submission" date="2019-08" db="EMBL/GenBank/DDBJ databases">
        <authorList>
            <person name="Dhanesh K."/>
            <person name="Kumar G."/>
            <person name="Sasikala C."/>
            <person name="Venkata Ramana C."/>
        </authorList>
    </citation>
    <scope>NUCLEOTIDE SEQUENCE [LARGE SCALE GENOMIC DNA]</scope>
    <source>
        <strain evidence="7 8">JC645</strain>
    </source>
</reference>
<dbReference type="AlphaFoldDB" id="A0A5M6D1L6"/>
<dbReference type="EMBL" id="VWOX01000010">
    <property type="protein sequence ID" value="KAA5541374.1"/>
    <property type="molecule type" value="Genomic_DNA"/>
</dbReference>
<comment type="caution">
    <text evidence="7">The sequence shown here is derived from an EMBL/GenBank/DDBJ whole genome shotgun (WGS) entry which is preliminary data.</text>
</comment>
<evidence type="ECO:0000256" key="4">
    <source>
        <dbReference type="ARBA" id="ARBA00022917"/>
    </source>
</evidence>
<dbReference type="GO" id="GO:0003746">
    <property type="term" value="F:translation elongation factor activity"/>
    <property type="evidence" value="ECO:0007669"/>
    <property type="project" value="UniProtKB-UniRule"/>
</dbReference>
<evidence type="ECO:0000256" key="1">
    <source>
        <dbReference type="ARBA" id="ARBA00005532"/>
    </source>
</evidence>
<protein>
    <recommendedName>
        <fullName evidence="2 5">Elongation factor Ts</fullName>
        <shortName evidence="5">EF-Ts</shortName>
    </recommendedName>
</protein>
<keyword evidence="3 5" id="KW-0251">Elongation factor</keyword>
<dbReference type="Gene3D" id="1.10.286.20">
    <property type="match status" value="1"/>
</dbReference>
<dbReference type="SUPFAM" id="SSF54713">
    <property type="entry name" value="Elongation factor Ts (EF-Ts), dimerisation domain"/>
    <property type="match status" value="2"/>
</dbReference>
<dbReference type="GO" id="GO:0005737">
    <property type="term" value="C:cytoplasm"/>
    <property type="evidence" value="ECO:0007669"/>
    <property type="project" value="UniProtKB-SubCell"/>
</dbReference>
<dbReference type="NCBIfam" id="TIGR00116">
    <property type="entry name" value="tsf"/>
    <property type="match status" value="1"/>
</dbReference>
<dbReference type="CDD" id="cd14275">
    <property type="entry name" value="UBA_EF-Ts"/>
    <property type="match status" value="1"/>
</dbReference>
<dbReference type="InterPro" id="IPR036402">
    <property type="entry name" value="EF-Ts_dimer_sf"/>
</dbReference>
<comment type="similarity">
    <text evidence="1 5">Belongs to the EF-Ts family.</text>
</comment>